<feature type="domain" description="Peptidase S1" evidence="4">
    <location>
        <begin position="58"/>
        <end position="291"/>
    </location>
</feature>
<proteinExistence type="inferred from homology"/>
<dbReference type="SMART" id="SM00020">
    <property type="entry name" value="Tryp_SPc"/>
    <property type="match status" value="1"/>
</dbReference>
<evidence type="ECO:0000313" key="5">
    <source>
        <dbReference type="EMBL" id="CAG5076117.1"/>
    </source>
</evidence>
<dbReference type="EMBL" id="CAJNRD030001116">
    <property type="protein sequence ID" value="CAG5076117.1"/>
    <property type="molecule type" value="Genomic_DNA"/>
</dbReference>
<dbReference type="Pfam" id="PF00089">
    <property type="entry name" value="Trypsin"/>
    <property type="match status" value="1"/>
</dbReference>
<dbReference type="InterPro" id="IPR051487">
    <property type="entry name" value="Ser/Thr_Proteases_Immune/Dev"/>
</dbReference>
<gene>
    <name evidence="5" type="ORF">HICCMSTLAB_LOCUS2098</name>
</gene>
<dbReference type="InterPro" id="IPR009003">
    <property type="entry name" value="Peptidase_S1_PA"/>
</dbReference>
<dbReference type="PRINTS" id="PR00722">
    <property type="entry name" value="CHYMOTRYPSIN"/>
</dbReference>
<evidence type="ECO:0000256" key="1">
    <source>
        <dbReference type="ARBA" id="ARBA00023157"/>
    </source>
</evidence>
<name>A0A8J2H5I7_COTCN</name>
<dbReference type="Proteomes" id="UP000786811">
    <property type="component" value="Unassembled WGS sequence"/>
</dbReference>
<organism evidence="5 6">
    <name type="scientific">Cotesia congregata</name>
    <name type="common">Parasitoid wasp</name>
    <name type="synonym">Apanteles congregatus</name>
    <dbReference type="NCBI Taxonomy" id="51543"/>
    <lineage>
        <taxon>Eukaryota</taxon>
        <taxon>Metazoa</taxon>
        <taxon>Ecdysozoa</taxon>
        <taxon>Arthropoda</taxon>
        <taxon>Hexapoda</taxon>
        <taxon>Insecta</taxon>
        <taxon>Pterygota</taxon>
        <taxon>Neoptera</taxon>
        <taxon>Endopterygota</taxon>
        <taxon>Hymenoptera</taxon>
        <taxon>Apocrita</taxon>
        <taxon>Ichneumonoidea</taxon>
        <taxon>Braconidae</taxon>
        <taxon>Microgastrinae</taxon>
        <taxon>Cotesia</taxon>
    </lineage>
</organism>
<reference evidence="5" key="1">
    <citation type="submission" date="2021-04" db="EMBL/GenBank/DDBJ databases">
        <authorList>
            <person name="Chebbi M.A.C M."/>
        </authorList>
    </citation>
    <scope>NUCLEOTIDE SEQUENCE</scope>
</reference>
<dbReference type="GO" id="GO:0006508">
    <property type="term" value="P:proteolysis"/>
    <property type="evidence" value="ECO:0007669"/>
    <property type="project" value="InterPro"/>
</dbReference>
<evidence type="ECO:0000256" key="3">
    <source>
        <dbReference type="SAM" id="SignalP"/>
    </source>
</evidence>
<sequence length="298" mass="33039">MNLQEFVKFIICLLFLHLNGFMINGKRVERGVLDWISSRFRPCGGCLCGRSNRNSARFLGGETTYSHEFPWLVNVHVKSENQVSGALINDRYIITAASQLEGATAPEIKVSLGAYDRCHIDVSSVNTSIDSIIMYPEFVKETYAHDLALIRLSRPIKFEKRISPVCLPNPNSTYLGQVGTLLGWTETQSEEKSACLPRKIGLPILSAKECIKSGVESKNYHDDSGCMGVLGTKSIICNNDVGTSVNYRSYAGVYDLIGLLSNDNNCEGDSKKIAVFTKLGPHLHWILQNTKDACYCSK</sequence>
<feature type="chain" id="PRO_5035184077" evidence="3">
    <location>
        <begin position="26"/>
        <end position="298"/>
    </location>
</feature>
<keyword evidence="6" id="KW-1185">Reference proteome</keyword>
<dbReference type="InterPro" id="IPR001254">
    <property type="entry name" value="Trypsin_dom"/>
</dbReference>
<dbReference type="AlphaFoldDB" id="A0A8J2H5I7"/>
<evidence type="ECO:0000313" key="6">
    <source>
        <dbReference type="Proteomes" id="UP000786811"/>
    </source>
</evidence>
<dbReference type="FunFam" id="2.40.10.10:FF:000068">
    <property type="entry name" value="transmembrane protease serine 2"/>
    <property type="match status" value="1"/>
</dbReference>
<evidence type="ECO:0000259" key="4">
    <source>
        <dbReference type="PROSITE" id="PS50240"/>
    </source>
</evidence>
<accession>A0A8J2H5I7</accession>
<comment type="caution">
    <text evidence="5">The sequence shown here is derived from an EMBL/GenBank/DDBJ whole genome shotgun (WGS) entry which is preliminary data.</text>
</comment>
<dbReference type="InterPro" id="IPR043504">
    <property type="entry name" value="Peptidase_S1_PA_chymotrypsin"/>
</dbReference>
<dbReference type="SUPFAM" id="SSF50494">
    <property type="entry name" value="Trypsin-like serine proteases"/>
    <property type="match status" value="1"/>
</dbReference>
<evidence type="ECO:0000256" key="2">
    <source>
        <dbReference type="ARBA" id="ARBA00024195"/>
    </source>
</evidence>
<comment type="similarity">
    <text evidence="2">Belongs to the peptidase S1 family. CLIP subfamily.</text>
</comment>
<dbReference type="Gene3D" id="2.40.10.10">
    <property type="entry name" value="Trypsin-like serine proteases"/>
    <property type="match status" value="1"/>
</dbReference>
<dbReference type="GO" id="GO:0004252">
    <property type="term" value="F:serine-type endopeptidase activity"/>
    <property type="evidence" value="ECO:0007669"/>
    <property type="project" value="InterPro"/>
</dbReference>
<feature type="signal peptide" evidence="3">
    <location>
        <begin position="1"/>
        <end position="25"/>
    </location>
</feature>
<protein>
    <submittedName>
        <fullName evidence="5">Trypsin-1-like</fullName>
    </submittedName>
</protein>
<keyword evidence="3" id="KW-0732">Signal</keyword>
<keyword evidence="1" id="KW-1015">Disulfide bond</keyword>
<dbReference type="CDD" id="cd00190">
    <property type="entry name" value="Tryp_SPc"/>
    <property type="match status" value="1"/>
</dbReference>
<dbReference type="OrthoDB" id="546450at2759"/>
<dbReference type="PANTHER" id="PTHR24256">
    <property type="entry name" value="TRYPTASE-RELATED"/>
    <property type="match status" value="1"/>
</dbReference>
<dbReference type="InterPro" id="IPR001314">
    <property type="entry name" value="Peptidase_S1A"/>
</dbReference>
<dbReference type="PROSITE" id="PS50240">
    <property type="entry name" value="TRYPSIN_DOM"/>
    <property type="match status" value="1"/>
</dbReference>